<evidence type="ECO:0000256" key="6">
    <source>
        <dbReference type="ARBA" id="ARBA00022454"/>
    </source>
</evidence>
<keyword evidence="23" id="KW-1185">Reference proteome</keyword>
<dbReference type="SUPFAM" id="SSF52540">
    <property type="entry name" value="P-loop containing nucleoside triphosphate hydrolases"/>
    <property type="match status" value="2"/>
</dbReference>
<evidence type="ECO:0000256" key="8">
    <source>
        <dbReference type="ARBA" id="ARBA00022741"/>
    </source>
</evidence>
<keyword evidence="14 20" id="KW-0175">Coiled coil</keyword>
<dbReference type="GO" id="GO:0046872">
    <property type="term" value="F:metal ion binding"/>
    <property type="evidence" value="ECO:0007669"/>
    <property type="project" value="UniProtKB-UniRule"/>
</dbReference>
<keyword evidence="15" id="KW-0234">DNA repair</keyword>
<evidence type="ECO:0000256" key="3">
    <source>
        <dbReference type="ARBA" id="ARBA00004286"/>
    </source>
</evidence>
<proteinExistence type="inferred from homology"/>
<dbReference type="GO" id="GO:0006302">
    <property type="term" value="P:double-strand break repair"/>
    <property type="evidence" value="ECO:0007669"/>
    <property type="project" value="InterPro"/>
</dbReference>
<dbReference type="OMA" id="FSDYYYR"/>
<evidence type="ECO:0000259" key="22">
    <source>
        <dbReference type="PROSITE" id="PS51131"/>
    </source>
</evidence>
<dbReference type="GO" id="GO:0000794">
    <property type="term" value="C:condensed nuclear chromosome"/>
    <property type="evidence" value="ECO:0007669"/>
    <property type="project" value="TreeGrafter"/>
</dbReference>
<dbReference type="GO" id="GO:0003691">
    <property type="term" value="F:double-stranded telomeric DNA binding"/>
    <property type="evidence" value="ECO:0007669"/>
    <property type="project" value="TreeGrafter"/>
</dbReference>
<comment type="cofactor">
    <cofactor evidence="1">
        <name>Zn(2+)</name>
        <dbReference type="ChEBI" id="CHEBI:29105"/>
    </cofactor>
</comment>
<feature type="coiled-coil region" evidence="20">
    <location>
        <begin position="608"/>
        <end position="642"/>
    </location>
</feature>
<evidence type="ECO:0000256" key="14">
    <source>
        <dbReference type="ARBA" id="ARBA00023054"/>
    </source>
</evidence>
<dbReference type="InterPro" id="IPR004584">
    <property type="entry name" value="Rad50_eukaryotes"/>
</dbReference>
<feature type="binding site" evidence="19">
    <location>
        <position position="703"/>
    </location>
    <ligand>
        <name>Zn(2+)</name>
        <dbReference type="ChEBI" id="CHEBI:29105"/>
    </ligand>
</feature>
<dbReference type="PANTHER" id="PTHR18867:SF12">
    <property type="entry name" value="DNA REPAIR PROTEIN RAD50"/>
    <property type="match status" value="1"/>
</dbReference>
<keyword evidence="6" id="KW-0158">Chromosome</keyword>
<dbReference type="Gene3D" id="3.40.50.300">
    <property type="entry name" value="P-loop containing nucleotide triphosphate hydrolases"/>
    <property type="match status" value="2"/>
</dbReference>
<dbReference type="GO" id="GO:0051880">
    <property type="term" value="F:G-quadruplex DNA binding"/>
    <property type="evidence" value="ECO:0007669"/>
    <property type="project" value="TreeGrafter"/>
</dbReference>
<dbReference type="GO" id="GO:0043047">
    <property type="term" value="F:single-stranded telomeric DNA binding"/>
    <property type="evidence" value="ECO:0007669"/>
    <property type="project" value="TreeGrafter"/>
</dbReference>
<dbReference type="WBParaSite" id="nRc.2.0.1.t41320-RA">
    <property type="protein sequence ID" value="nRc.2.0.1.t41320-RA"/>
    <property type="gene ID" value="nRc.2.0.1.g41320"/>
</dbReference>
<feature type="coiled-coil region" evidence="20">
    <location>
        <begin position="401"/>
        <end position="569"/>
    </location>
</feature>
<feature type="region of interest" description="Disordered" evidence="21">
    <location>
        <begin position="903"/>
        <end position="924"/>
    </location>
</feature>
<dbReference type="GO" id="GO:0030870">
    <property type="term" value="C:Mre11 complex"/>
    <property type="evidence" value="ECO:0007669"/>
    <property type="project" value="InterPro"/>
</dbReference>
<keyword evidence="17" id="KW-0469">Meiosis</keyword>
<evidence type="ECO:0000256" key="19">
    <source>
        <dbReference type="PROSITE-ProRule" id="PRU00471"/>
    </source>
</evidence>
<dbReference type="GO" id="GO:0016887">
    <property type="term" value="F:ATP hydrolysis activity"/>
    <property type="evidence" value="ECO:0007669"/>
    <property type="project" value="InterPro"/>
</dbReference>
<keyword evidence="8" id="KW-0547">Nucleotide-binding</keyword>
<keyword evidence="7 19" id="KW-0479">Metal-binding</keyword>
<evidence type="ECO:0000256" key="7">
    <source>
        <dbReference type="ARBA" id="ARBA00022723"/>
    </source>
</evidence>
<comment type="subcellular location">
    <subcellularLocation>
        <location evidence="3">Chromosome</location>
    </subcellularLocation>
    <subcellularLocation>
        <location evidence="2">Nucleus</location>
    </subcellularLocation>
</comment>
<dbReference type="GO" id="GO:0000722">
    <property type="term" value="P:telomere maintenance via recombination"/>
    <property type="evidence" value="ECO:0007669"/>
    <property type="project" value="TreeGrafter"/>
</dbReference>
<keyword evidence="10" id="KW-0378">Hydrolase</keyword>
<evidence type="ECO:0000256" key="21">
    <source>
        <dbReference type="SAM" id="MobiDB-lite"/>
    </source>
</evidence>
<dbReference type="Gene3D" id="1.10.287.1490">
    <property type="match status" value="1"/>
</dbReference>
<evidence type="ECO:0000256" key="12">
    <source>
        <dbReference type="ARBA" id="ARBA00022840"/>
    </source>
</evidence>
<dbReference type="NCBIfam" id="TIGR00606">
    <property type="entry name" value="rad50"/>
    <property type="match status" value="1"/>
</dbReference>
<evidence type="ECO:0000256" key="2">
    <source>
        <dbReference type="ARBA" id="ARBA00004123"/>
    </source>
</evidence>
<dbReference type="GO" id="GO:0005524">
    <property type="term" value="F:ATP binding"/>
    <property type="evidence" value="ECO:0007669"/>
    <property type="project" value="UniProtKB-KW"/>
</dbReference>
<evidence type="ECO:0000256" key="20">
    <source>
        <dbReference type="SAM" id="Coils"/>
    </source>
</evidence>
<sequence>MSSLHSMQLQGIRSFNPKIAERISFESPVTVLLGHNGAGKTTVIEALKYITSGDMPAGSKGAAFVHDPKYTVDSKLFLSKFKFFQYFQINNASEVKGQIKLKVTNAKGDTVVLTRSLLVTQKKTKSEFKTLEGVVQLIPQKGEQLSLSGKCVDIEREAILALGVSKSILNNVIFCHQEDSNWPLSEAKIVKSRFDDIFNATIYIKGMESMRTLQKLQNNEINNMKENLKFYKEDKEEAEKLTKELKNLKSKINDNEEIIDKLKSQMEPMENQINHIMELDKKYNALKSVLSAEQYEKRSLEEQIENLRSKISKFYEGDCQKLRQELNNFQKVCDQKRAMKIRLEDSKRDFDREIEDLNKSKNRKIIEKGKIEAEICNFKSKIAEKSKMIKMLSEKLDLKYSDDDKESLNQIDRALKKLKAEIESKKIEFAEKEAILDAEVQKAIGAESEFKANLRFKEENLQKIDTNLKSMQLKLQEIETSRKLLDELDEEINDLKSKIEFSMNDFDEEKTKKEICSLNEEKQKLEKKLQKLQKLYFELQKSSGIRLKLANLNEDFESKKQKRDDLLEKYDRELEDRFGGVSNSELRSNLEGKLSKIKQEIDVNDVKMREIQNEMAKNESSRSSLKNQIWQKENELKEYEEKMLQVSFVDNSSQGEDESNYFDRILENLRLDLENIRFEKGRIEGSEYVFTDYAEKLTKKPCCPLCKRNFSDRDDAKSLINDLKRNLADLPLEKRRLNDEISKKEEKLTSMHQLQPTVALAEKLKTTEIPRLKSELDGLISQYRKLKIQENELESKLSKFKNDQILYERILPDFINIGHLEEDCSNLRDQIDQLKKEIPADNFDWSDFGGKVLNMDELRREQENLQRSLKSINLKLENVQKDAADARERLHVLRNRLNDAQSRRVDVERRRQTETSLRSDVRRSNDERRQYVDDLENCRRETSPVRRRLDMALKNRSTMIADRDAFGRRNAERLDDLQTVRRRLDDFERLEREFRNCDYEKSITRLEEELENLDSSLKEKKRELKENDEKISSIQESLEMQETYRRNLSDNLELKTKLELIETSTTKIRNLTDQIEKLTASGGGLDASTLRQKYTNLTKNYSEILGRLNEQKSTAKKYESQLSTEKYRSAGEKFKDKFLDLIVTRTAVLDLKKFEKAFESCLMAYHREKMDEINFSIRKLWEKIYKGDDIDYIQIRAESSSETASSSDNRRRAYNYRVVMTVNGVELDMRGRCSAGQKVLASIVIRVALAEVFCLDCGILALDEPTTNLDAANMRSLADALANLIDERSVQKNFQLILITHDEEFVSILARQHAIEKVCRVYKDVNGFSHLQSQDVAEMELLSQNDDLI</sequence>
<feature type="coiled-coil region" evidence="20">
    <location>
        <begin position="1003"/>
        <end position="1037"/>
    </location>
</feature>
<evidence type="ECO:0000256" key="4">
    <source>
        <dbReference type="ARBA" id="ARBA00009439"/>
    </source>
</evidence>
<evidence type="ECO:0000256" key="17">
    <source>
        <dbReference type="ARBA" id="ARBA00023254"/>
    </source>
</evidence>
<evidence type="ECO:0000256" key="15">
    <source>
        <dbReference type="ARBA" id="ARBA00023204"/>
    </source>
</evidence>
<accession>A0A915KT73</accession>
<evidence type="ECO:0000313" key="23">
    <source>
        <dbReference type="Proteomes" id="UP000887565"/>
    </source>
</evidence>
<evidence type="ECO:0000256" key="16">
    <source>
        <dbReference type="ARBA" id="ARBA00023242"/>
    </source>
</evidence>
<dbReference type="Pfam" id="PF13476">
    <property type="entry name" value="AAA_23"/>
    <property type="match status" value="1"/>
</dbReference>
<keyword evidence="13" id="KW-0460">Magnesium</keyword>
<dbReference type="FunFam" id="3.40.50.300:FF:000593">
    <property type="entry name" value="DNA repair protein RAD50"/>
    <property type="match status" value="1"/>
</dbReference>
<dbReference type="InterPro" id="IPR038729">
    <property type="entry name" value="Rad50/SbcC_AAA"/>
</dbReference>
<evidence type="ECO:0000313" key="24">
    <source>
        <dbReference type="WBParaSite" id="nRc.2.0.1.t41320-RA"/>
    </source>
</evidence>
<evidence type="ECO:0000256" key="13">
    <source>
        <dbReference type="ARBA" id="ARBA00022842"/>
    </source>
</evidence>
<protein>
    <recommendedName>
        <fullName evidence="5">DNA repair protein RAD50</fullName>
    </recommendedName>
</protein>
<dbReference type="PANTHER" id="PTHR18867">
    <property type="entry name" value="RAD50"/>
    <property type="match status" value="1"/>
</dbReference>
<dbReference type="InterPro" id="IPR013134">
    <property type="entry name" value="Zn_hook_RAD50"/>
</dbReference>
<reference evidence="24" key="1">
    <citation type="submission" date="2022-11" db="UniProtKB">
        <authorList>
            <consortium name="WormBaseParasite"/>
        </authorList>
    </citation>
    <scope>IDENTIFICATION</scope>
</reference>
<dbReference type="PROSITE" id="PS51131">
    <property type="entry name" value="ZN_HOOK"/>
    <property type="match status" value="1"/>
</dbReference>
<name>A0A915KT73_ROMCU</name>
<dbReference type="GO" id="GO:0007004">
    <property type="term" value="P:telomere maintenance via telomerase"/>
    <property type="evidence" value="ECO:0007669"/>
    <property type="project" value="TreeGrafter"/>
</dbReference>
<feature type="coiled-coil region" evidence="20">
    <location>
        <begin position="214"/>
        <end position="363"/>
    </location>
</feature>
<dbReference type="Proteomes" id="UP000887565">
    <property type="component" value="Unplaced"/>
</dbReference>
<dbReference type="Pfam" id="PF04423">
    <property type="entry name" value="Rad50_zn_hook"/>
    <property type="match status" value="1"/>
</dbReference>
<dbReference type="Pfam" id="PF13558">
    <property type="entry name" value="SbcC_Walker_B"/>
    <property type="match status" value="1"/>
</dbReference>
<dbReference type="GO" id="GO:0070192">
    <property type="term" value="P:chromosome organization involved in meiotic cell cycle"/>
    <property type="evidence" value="ECO:0007669"/>
    <property type="project" value="TreeGrafter"/>
</dbReference>
<evidence type="ECO:0000256" key="9">
    <source>
        <dbReference type="ARBA" id="ARBA00022763"/>
    </source>
</evidence>
<comment type="catalytic activity">
    <reaction evidence="18">
        <text>ATP + H2O = ADP + phosphate + H(+)</text>
        <dbReference type="Rhea" id="RHEA:13065"/>
        <dbReference type="ChEBI" id="CHEBI:15377"/>
        <dbReference type="ChEBI" id="CHEBI:15378"/>
        <dbReference type="ChEBI" id="CHEBI:30616"/>
        <dbReference type="ChEBI" id="CHEBI:43474"/>
        <dbReference type="ChEBI" id="CHEBI:456216"/>
    </reaction>
</comment>
<keyword evidence="9" id="KW-0227">DNA damage</keyword>
<evidence type="ECO:0000256" key="1">
    <source>
        <dbReference type="ARBA" id="ARBA00001947"/>
    </source>
</evidence>
<feature type="domain" description="Zinc-hook" evidence="22">
    <location>
        <begin position="659"/>
        <end position="756"/>
    </location>
</feature>
<comment type="similarity">
    <text evidence="4">Belongs to the SMC family. RAD50 subfamily.</text>
</comment>
<keyword evidence="12" id="KW-0067">ATP-binding</keyword>
<dbReference type="InterPro" id="IPR027417">
    <property type="entry name" value="P-loop_NTPase"/>
</dbReference>
<feature type="binding site" evidence="19">
    <location>
        <position position="706"/>
    </location>
    <ligand>
        <name>Zn(2+)</name>
        <dbReference type="ChEBI" id="CHEBI:29105"/>
    </ligand>
</feature>
<keyword evidence="11 19" id="KW-0862">Zinc</keyword>
<evidence type="ECO:0000256" key="10">
    <source>
        <dbReference type="ARBA" id="ARBA00022801"/>
    </source>
</evidence>
<evidence type="ECO:0000256" key="11">
    <source>
        <dbReference type="ARBA" id="ARBA00022833"/>
    </source>
</evidence>
<evidence type="ECO:0000256" key="5">
    <source>
        <dbReference type="ARBA" id="ARBA00017893"/>
    </source>
</evidence>
<keyword evidence="16" id="KW-0539">Nucleus</keyword>
<organism evidence="23 24">
    <name type="scientific">Romanomermis culicivorax</name>
    <name type="common">Nematode worm</name>
    <dbReference type="NCBI Taxonomy" id="13658"/>
    <lineage>
        <taxon>Eukaryota</taxon>
        <taxon>Metazoa</taxon>
        <taxon>Ecdysozoa</taxon>
        <taxon>Nematoda</taxon>
        <taxon>Enoplea</taxon>
        <taxon>Dorylaimia</taxon>
        <taxon>Mermithida</taxon>
        <taxon>Mermithoidea</taxon>
        <taxon>Mermithidae</taxon>
        <taxon>Romanomermis</taxon>
    </lineage>
</organism>
<evidence type="ECO:0000256" key="18">
    <source>
        <dbReference type="ARBA" id="ARBA00049360"/>
    </source>
</evidence>